<feature type="non-terminal residue" evidence="18">
    <location>
        <position position="1"/>
    </location>
</feature>
<dbReference type="InterPro" id="IPR050579">
    <property type="entry name" value="PMP-22/EMP/MP20-like"/>
</dbReference>
<keyword evidence="10 16" id="KW-0812">Transmembrane</keyword>
<evidence type="ECO:0000313" key="18">
    <source>
        <dbReference type="EMBL" id="KAK1799091.1"/>
    </source>
</evidence>
<dbReference type="PROSITE" id="PS01222">
    <property type="entry name" value="PMP22_2"/>
    <property type="match status" value="1"/>
</dbReference>
<evidence type="ECO:0000256" key="16">
    <source>
        <dbReference type="RuleBase" id="RU363088"/>
    </source>
</evidence>
<keyword evidence="8" id="KW-1003">Cell membrane</keyword>
<dbReference type="GO" id="GO:0045121">
    <property type="term" value="C:membrane raft"/>
    <property type="evidence" value="ECO:0007669"/>
    <property type="project" value="UniProtKB-SubCell"/>
</dbReference>
<evidence type="ECO:0000256" key="14">
    <source>
        <dbReference type="ARBA" id="ARBA00023242"/>
    </source>
</evidence>
<dbReference type="InterPro" id="IPR004031">
    <property type="entry name" value="PMP22/EMP/MP20/Claudin"/>
</dbReference>
<evidence type="ECO:0000256" key="10">
    <source>
        <dbReference type="ARBA" id="ARBA00022692"/>
    </source>
</evidence>
<comment type="caution">
    <text evidence="18">The sequence shown here is derived from an EMBL/GenBank/DDBJ whole genome shotgun (WGS) entry which is preliminary data.</text>
</comment>
<comment type="similarity">
    <text evidence="6 16">Belongs to the PMP-22/EMP/MP20 family.</text>
</comment>
<dbReference type="AlphaFoldDB" id="A0AAD8ZJ70"/>
<dbReference type="InterPro" id="IPR003933">
    <property type="entry name" value="EMP-2"/>
</dbReference>
<keyword evidence="9" id="KW-0963">Cytoplasm</keyword>
<dbReference type="PANTHER" id="PTHR10671">
    <property type="entry name" value="EPITHELIAL MEMBRANE PROTEIN-RELATED"/>
    <property type="match status" value="1"/>
</dbReference>
<dbReference type="GO" id="GO:0005634">
    <property type="term" value="C:nucleus"/>
    <property type="evidence" value="ECO:0007669"/>
    <property type="project" value="UniProtKB-SubCell"/>
</dbReference>
<evidence type="ECO:0000256" key="17">
    <source>
        <dbReference type="SAM" id="MobiDB-lite"/>
    </source>
</evidence>
<dbReference type="GO" id="GO:0016324">
    <property type="term" value="C:apical plasma membrane"/>
    <property type="evidence" value="ECO:0007669"/>
    <property type="project" value="UniProtKB-SubCell"/>
</dbReference>
<reference evidence="18" key="1">
    <citation type="submission" date="2023-03" db="EMBL/GenBank/DDBJ databases">
        <title>Electrophorus voltai genome.</title>
        <authorList>
            <person name="Bian C."/>
        </authorList>
    </citation>
    <scope>NUCLEOTIDE SEQUENCE</scope>
    <source>
        <strain evidence="18">CB-2022</strain>
        <tissue evidence="18">Muscle</tissue>
    </source>
</reference>
<protein>
    <recommendedName>
        <fullName evidence="7">Epithelial membrane protein 2</fullName>
    </recommendedName>
</protein>
<evidence type="ECO:0000256" key="8">
    <source>
        <dbReference type="ARBA" id="ARBA00022475"/>
    </source>
</evidence>
<evidence type="ECO:0000256" key="6">
    <source>
        <dbReference type="ARBA" id="ARBA00006864"/>
    </source>
</evidence>
<keyword evidence="11 16" id="KW-1133">Transmembrane helix</keyword>
<evidence type="ECO:0000256" key="5">
    <source>
        <dbReference type="ARBA" id="ARBA00004653"/>
    </source>
</evidence>
<keyword evidence="13 16" id="KW-0472">Membrane</keyword>
<feature type="region of interest" description="Disordered" evidence="17">
    <location>
        <begin position="1"/>
        <end position="22"/>
    </location>
</feature>
<dbReference type="InterPro" id="IPR004032">
    <property type="entry name" value="PMP22_EMP_MP20"/>
</dbReference>
<dbReference type="PRINTS" id="PR01455">
    <property type="entry name" value="EPMEMPROT2"/>
</dbReference>
<dbReference type="EMBL" id="JAROKS010000012">
    <property type="protein sequence ID" value="KAK1799091.1"/>
    <property type="molecule type" value="Genomic_DNA"/>
</dbReference>
<dbReference type="FunFam" id="1.20.140.150:FF:000023">
    <property type="entry name" value="Epithelial membrane protein 2"/>
    <property type="match status" value="1"/>
</dbReference>
<evidence type="ECO:0000256" key="11">
    <source>
        <dbReference type="ARBA" id="ARBA00022989"/>
    </source>
</evidence>
<evidence type="ECO:0000256" key="1">
    <source>
        <dbReference type="ARBA" id="ARBA00004123"/>
    </source>
</evidence>
<feature type="transmembrane region" description="Helical" evidence="16">
    <location>
        <begin position="154"/>
        <end position="177"/>
    </location>
</feature>
<evidence type="ECO:0000313" key="19">
    <source>
        <dbReference type="Proteomes" id="UP001239994"/>
    </source>
</evidence>
<keyword evidence="14" id="KW-0539">Nucleus</keyword>
<evidence type="ECO:0000256" key="7">
    <source>
        <dbReference type="ARBA" id="ARBA00013552"/>
    </source>
</evidence>
<keyword evidence="19" id="KW-1185">Reference proteome</keyword>
<evidence type="ECO:0000256" key="3">
    <source>
        <dbReference type="ARBA" id="ARBA00004285"/>
    </source>
</evidence>
<dbReference type="Pfam" id="PF00822">
    <property type="entry name" value="PMP22_Claudin"/>
    <property type="match status" value="1"/>
</dbReference>
<accession>A0AAD8ZJ70</accession>
<evidence type="ECO:0000256" key="12">
    <source>
        <dbReference type="ARBA" id="ARBA00023034"/>
    </source>
</evidence>
<feature type="transmembrane region" description="Helical" evidence="16">
    <location>
        <begin position="252"/>
        <end position="273"/>
    </location>
</feature>
<evidence type="ECO:0000256" key="13">
    <source>
        <dbReference type="ARBA" id="ARBA00023136"/>
    </source>
</evidence>
<comment type="subcellular location">
    <subcellularLocation>
        <location evidence="2">Apical cell membrane</location>
    </subcellularLocation>
    <subcellularLocation>
        <location evidence="4">Cytoplasm</location>
        <location evidence="4">Perinuclear region</location>
    </subcellularLocation>
    <subcellularLocation>
        <location evidence="5">Golgi apparatus membrane</location>
        <topology evidence="5">Multi-pass membrane protein</topology>
    </subcellularLocation>
    <subcellularLocation>
        <location evidence="3">Membrane raft</location>
    </subcellularLocation>
    <subcellularLocation>
        <location evidence="16">Membrane</location>
        <topology evidence="16">Multi-pass membrane protein</topology>
    </subcellularLocation>
    <subcellularLocation>
        <location evidence="1">Nucleus</location>
    </subcellularLocation>
</comment>
<dbReference type="PRINTS" id="PR01453">
    <property type="entry name" value="EPMEMFAMILY"/>
</dbReference>
<dbReference type="PANTHER" id="PTHR10671:SF32">
    <property type="entry name" value="EPITHELIAL MEMBRANE PROTEIN 2"/>
    <property type="match status" value="1"/>
</dbReference>
<evidence type="ECO:0000256" key="9">
    <source>
        <dbReference type="ARBA" id="ARBA00022490"/>
    </source>
</evidence>
<name>A0AAD8ZJ70_9TELE</name>
<organism evidence="18 19">
    <name type="scientific">Electrophorus voltai</name>
    <dbReference type="NCBI Taxonomy" id="2609070"/>
    <lineage>
        <taxon>Eukaryota</taxon>
        <taxon>Metazoa</taxon>
        <taxon>Chordata</taxon>
        <taxon>Craniata</taxon>
        <taxon>Vertebrata</taxon>
        <taxon>Euteleostomi</taxon>
        <taxon>Actinopterygii</taxon>
        <taxon>Neopterygii</taxon>
        <taxon>Teleostei</taxon>
        <taxon>Ostariophysi</taxon>
        <taxon>Gymnotiformes</taxon>
        <taxon>Gymnotoidei</taxon>
        <taxon>Gymnotidae</taxon>
        <taxon>Electrophorus</taxon>
    </lineage>
</organism>
<evidence type="ECO:0000256" key="15">
    <source>
        <dbReference type="ARBA" id="ARBA00046690"/>
    </source>
</evidence>
<dbReference type="Gene3D" id="1.20.140.150">
    <property type="match status" value="1"/>
</dbReference>
<keyword evidence="12" id="KW-0333">Golgi apparatus</keyword>
<sequence length="317" mass="35227">TLQEMFENLGTSGAPESTTNKAKLSLKQTQSRLEEQSRQLCTELCKDLTLARFACRALPLATRPELRLSGSPALTPLFHWTALGFSSVVCTRWLQQATSFSSPELEGCKSCSVLPSARRIWRPSKRVPWANASMPMAHHDHCDLHSAFGPPAPVSAMLVILAFIVLFHIISAILLFISTINNAWWFVKDGNFYTDLWFNCSVTCKTIEGSANKDAGFLQAVQATMILAAILCCVGFFVFILQLFRLKQGERFVFTAIIQLLSCLCVLIGASIYTAQHESIDSKQTNGEYGYAFVVAWVAVPMTLISGLMYLVLRKRK</sequence>
<gene>
    <name evidence="18" type="ORF">P4O66_007364</name>
</gene>
<proteinExistence type="inferred from homology"/>
<dbReference type="Proteomes" id="UP001239994">
    <property type="component" value="Unassembled WGS sequence"/>
</dbReference>
<dbReference type="PROSITE" id="PS01221">
    <property type="entry name" value="PMP22_1"/>
    <property type="match status" value="1"/>
</dbReference>
<feature type="transmembrane region" description="Helical" evidence="16">
    <location>
        <begin position="220"/>
        <end position="240"/>
    </location>
</feature>
<evidence type="ECO:0000256" key="4">
    <source>
        <dbReference type="ARBA" id="ARBA00004556"/>
    </source>
</evidence>
<dbReference type="GO" id="GO:0000139">
    <property type="term" value="C:Golgi membrane"/>
    <property type="evidence" value="ECO:0007669"/>
    <property type="project" value="UniProtKB-SubCell"/>
</dbReference>
<dbReference type="GO" id="GO:0048471">
    <property type="term" value="C:perinuclear region of cytoplasm"/>
    <property type="evidence" value="ECO:0007669"/>
    <property type="project" value="UniProtKB-SubCell"/>
</dbReference>
<feature type="transmembrane region" description="Helical" evidence="16">
    <location>
        <begin position="293"/>
        <end position="313"/>
    </location>
</feature>
<evidence type="ECO:0000256" key="2">
    <source>
        <dbReference type="ARBA" id="ARBA00004221"/>
    </source>
</evidence>
<comment type="subunit">
    <text evidence="15">Interacts with PTK2; regulates PTK2 activation and localization. Interacts with ITGB3; regulates the levels of the heterodimer ITGA5-ITGB3 integrin surface expression. Interacts with P2RX7 (via C-terminus). Interacts with ITGB1; the interaction may be direct or indirect and ITGB1 has a heterodimer form.</text>
</comment>